<evidence type="ECO:0000313" key="3">
    <source>
        <dbReference type="EMBL" id="PKU22262.1"/>
    </source>
</evidence>
<dbReference type="EMBL" id="PIUM01000035">
    <property type="protein sequence ID" value="PKU22262.1"/>
    <property type="molecule type" value="Genomic_DNA"/>
</dbReference>
<dbReference type="Gene3D" id="3.50.50.60">
    <property type="entry name" value="FAD/NAD(P)-binding domain"/>
    <property type="match status" value="1"/>
</dbReference>
<dbReference type="Gene3D" id="3.30.70.1990">
    <property type="match status" value="1"/>
</dbReference>
<dbReference type="GO" id="GO:0016491">
    <property type="term" value="F:oxidoreductase activity"/>
    <property type="evidence" value="ECO:0007669"/>
    <property type="project" value="InterPro"/>
</dbReference>
<organism evidence="3 4">
    <name type="scientific">Telmatospirillum siberiense</name>
    <dbReference type="NCBI Taxonomy" id="382514"/>
    <lineage>
        <taxon>Bacteria</taxon>
        <taxon>Pseudomonadati</taxon>
        <taxon>Pseudomonadota</taxon>
        <taxon>Alphaproteobacteria</taxon>
        <taxon>Rhodospirillales</taxon>
        <taxon>Rhodospirillaceae</taxon>
        <taxon>Telmatospirillum</taxon>
    </lineage>
</organism>
<dbReference type="AlphaFoldDB" id="A0A2N3PPD6"/>
<feature type="domain" description="Amine oxidase" evidence="2">
    <location>
        <begin position="23"/>
        <end position="276"/>
    </location>
</feature>
<dbReference type="OrthoDB" id="20837at2"/>
<evidence type="ECO:0000259" key="2">
    <source>
        <dbReference type="Pfam" id="PF01593"/>
    </source>
</evidence>
<keyword evidence="1" id="KW-0472">Membrane</keyword>
<dbReference type="SUPFAM" id="SSF51905">
    <property type="entry name" value="FAD/NAD(P)-binding domain"/>
    <property type="match status" value="1"/>
</dbReference>
<dbReference type="InterPro" id="IPR002937">
    <property type="entry name" value="Amino_oxidase"/>
</dbReference>
<dbReference type="Gene3D" id="1.10.405.20">
    <property type="match status" value="1"/>
</dbReference>
<evidence type="ECO:0000313" key="4">
    <source>
        <dbReference type="Proteomes" id="UP000233293"/>
    </source>
</evidence>
<dbReference type="RefSeq" id="WP_101252921.1">
    <property type="nucleotide sequence ID" value="NZ_PIUM01000035.1"/>
</dbReference>
<reference evidence="4" key="1">
    <citation type="submission" date="2017-12" db="EMBL/GenBank/DDBJ databases">
        <title>Draft genome sequence of Telmatospirillum siberiense 26-4b1T, an acidotolerant peatland alphaproteobacterium potentially involved in sulfur cycling.</title>
        <authorList>
            <person name="Hausmann B."/>
            <person name="Pjevac P."/>
            <person name="Schreck K."/>
            <person name="Herbold C.W."/>
            <person name="Daims H."/>
            <person name="Wagner M."/>
            <person name="Pester M."/>
            <person name="Loy A."/>
        </authorList>
    </citation>
    <scope>NUCLEOTIDE SEQUENCE [LARGE SCALE GENOMIC DNA]</scope>
    <source>
        <strain evidence="4">26-4b1</strain>
    </source>
</reference>
<dbReference type="PANTHER" id="PTHR42923">
    <property type="entry name" value="PROTOPORPHYRINOGEN OXIDASE"/>
    <property type="match status" value="1"/>
</dbReference>
<protein>
    <submittedName>
        <fullName evidence="3">NAD/FAD-binding protein</fullName>
    </submittedName>
</protein>
<dbReference type="Pfam" id="PF01593">
    <property type="entry name" value="Amino_oxidase"/>
    <property type="match status" value="1"/>
</dbReference>
<keyword evidence="1" id="KW-0812">Transmembrane</keyword>
<feature type="transmembrane region" description="Helical" evidence="1">
    <location>
        <begin position="12"/>
        <end position="30"/>
    </location>
</feature>
<keyword evidence="4" id="KW-1185">Reference proteome</keyword>
<keyword evidence="1" id="KW-1133">Transmembrane helix</keyword>
<dbReference type="Proteomes" id="UP000233293">
    <property type="component" value="Unassembled WGS sequence"/>
</dbReference>
<dbReference type="InterPro" id="IPR050464">
    <property type="entry name" value="Zeta_carotene_desat/Oxidored"/>
</dbReference>
<proteinExistence type="predicted"/>
<accession>A0A2N3PPD6</accession>
<dbReference type="InterPro" id="IPR036188">
    <property type="entry name" value="FAD/NAD-bd_sf"/>
</dbReference>
<dbReference type="PANTHER" id="PTHR42923:SF17">
    <property type="entry name" value="AMINE OXIDASE DOMAIN-CONTAINING PROTEIN"/>
    <property type="match status" value="1"/>
</dbReference>
<sequence length="439" mass="48232">MSRDTSLHQGRKIAVIGSGAGALAAAWSLSRRHDVTIFEKNAHLGGHANTVEMTEADGHRTAVDTGFIVYNERTYPNLIRMFEQLAVPTKATNMSFGVSLDEGAMEYSGENLRGLFGQPANLVRPRFLGMVTDILRFYRNAPMIMEMSEPGPSLGEYLGANGYGDAFVQDHLLPMAAAIWSAPASAMLDFPAISFVRFCSNHGLLQLADRPQWRTVIGGSREYIRRLTNDMRHKARLSTPVLTIKRHGAGVDVITTDGHCESFDAVVIGSHADEALGLLANPSEDERLLLGAFSYQENLAVLHGDTALMPKRPKLWASWNYMGRTGLDGARHLCVSYWMNRLQSLDAKSPVIVTLNPITPPRPEMVHASFVYQHPMFDGAAMAAQRQLGRIQGADRVWFCGSYFGYGFHEDAFSSGLAAAESMGCPAPWQSDTPRRAAQ</sequence>
<gene>
    <name evidence="3" type="ORF">CWS72_22615</name>
</gene>
<dbReference type="FunFam" id="1.10.405.20:FF:000001">
    <property type="entry name" value="Amine oxidase"/>
    <property type="match status" value="1"/>
</dbReference>
<comment type="caution">
    <text evidence="3">The sequence shown here is derived from an EMBL/GenBank/DDBJ whole genome shotgun (WGS) entry which is preliminary data.</text>
</comment>
<evidence type="ECO:0000256" key="1">
    <source>
        <dbReference type="SAM" id="Phobius"/>
    </source>
</evidence>
<name>A0A2N3PPD6_9PROT</name>